<evidence type="ECO:0000256" key="2">
    <source>
        <dbReference type="SAM" id="Phobius"/>
    </source>
</evidence>
<proteinExistence type="predicted"/>
<protein>
    <submittedName>
        <fullName evidence="3">Uncharacterized protein</fullName>
    </submittedName>
</protein>
<dbReference type="AlphaFoldDB" id="A0A0L0C9P7"/>
<evidence type="ECO:0000313" key="3">
    <source>
        <dbReference type="EMBL" id="KNC29158.1"/>
    </source>
</evidence>
<feature type="transmembrane region" description="Helical" evidence="2">
    <location>
        <begin position="21"/>
        <end position="41"/>
    </location>
</feature>
<evidence type="ECO:0000256" key="1">
    <source>
        <dbReference type="SAM" id="MobiDB-lite"/>
    </source>
</evidence>
<dbReference type="EMBL" id="JRES01000685">
    <property type="protein sequence ID" value="KNC29158.1"/>
    <property type="molecule type" value="Genomic_DNA"/>
</dbReference>
<keyword evidence="4" id="KW-1185">Reference proteome</keyword>
<accession>A0A0L0C9P7</accession>
<keyword evidence="2" id="KW-0812">Transmembrane</keyword>
<reference evidence="3 4" key="1">
    <citation type="journal article" date="2015" name="Nat. Commun.">
        <title>Lucilia cuprina genome unlocks parasitic fly biology to underpin future interventions.</title>
        <authorList>
            <person name="Anstead C.A."/>
            <person name="Korhonen P.K."/>
            <person name="Young N.D."/>
            <person name="Hall R.S."/>
            <person name="Jex A.R."/>
            <person name="Murali S.C."/>
            <person name="Hughes D.S."/>
            <person name="Lee S.F."/>
            <person name="Perry T."/>
            <person name="Stroehlein A.J."/>
            <person name="Ansell B.R."/>
            <person name="Breugelmans B."/>
            <person name="Hofmann A."/>
            <person name="Qu J."/>
            <person name="Dugan S."/>
            <person name="Lee S.L."/>
            <person name="Chao H."/>
            <person name="Dinh H."/>
            <person name="Han Y."/>
            <person name="Doddapaneni H.V."/>
            <person name="Worley K.C."/>
            <person name="Muzny D.M."/>
            <person name="Ioannidis P."/>
            <person name="Waterhouse R.M."/>
            <person name="Zdobnov E.M."/>
            <person name="James P.J."/>
            <person name="Bagnall N.H."/>
            <person name="Kotze A.C."/>
            <person name="Gibbs R.A."/>
            <person name="Richards S."/>
            <person name="Batterham P."/>
            <person name="Gasser R.B."/>
        </authorList>
    </citation>
    <scope>NUCLEOTIDE SEQUENCE [LARGE SCALE GENOMIC DNA]</scope>
    <source>
        <strain evidence="3 4">LS</strain>
        <tissue evidence="3">Full body</tissue>
    </source>
</reference>
<keyword evidence="2" id="KW-0472">Membrane</keyword>
<feature type="compositionally biased region" description="Polar residues" evidence="1">
    <location>
        <begin position="45"/>
        <end position="57"/>
    </location>
</feature>
<dbReference type="Proteomes" id="UP000037069">
    <property type="component" value="Unassembled WGS sequence"/>
</dbReference>
<gene>
    <name evidence="3" type="ORF">FF38_13612</name>
</gene>
<keyword evidence="2" id="KW-1133">Transmembrane helix</keyword>
<evidence type="ECO:0000313" key="4">
    <source>
        <dbReference type="Proteomes" id="UP000037069"/>
    </source>
</evidence>
<organism evidence="3 4">
    <name type="scientific">Lucilia cuprina</name>
    <name type="common">Green bottle fly</name>
    <name type="synonym">Australian sheep blowfly</name>
    <dbReference type="NCBI Taxonomy" id="7375"/>
    <lineage>
        <taxon>Eukaryota</taxon>
        <taxon>Metazoa</taxon>
        <taxon>Ecdysozoa</taxon>
        <taxon>Arthropoda</taxon>
        <taxon>Hexapoda</taxon>
        <taxon>Insecta</taxon>
        <taxon>Pterygota</taxon>
        <taxon>Neoptera</taxon>
        <taxon>Endopterygota</taxon>
        <taxon>Diptera</taxon>
        <taxon>Brachycera</taxon>
        <taxon>Muscomorpha</taxon>
        <taxon>Oestroidea</taxon>
        <taxon>Calliphoridae</taxon>
        <taxon>Luciliinae</taxon>
        <taxon>Lucilia</taxon>
    </lineage>
</organism>
<comment type="caution">
    <text evidence="3">The sequence shown here is derived from an EMBL/GenBank/DDBJ whole genome shotgun (WGS) entry which is preliminary data.</text>
</comment>
<feature type="region of interest" description="Disordered" evidence="1">
    <location>
        <begin position="45"/>
        <end position="65"/>
    </location>
</feature>
<name>A0A0L0C9P7_LUCCU</name>
<sequence length="65" mass="6949">MENYSTVPISFKAEKCYSFVINMKLINLFLVVACIVASAMATPGNSNAQGVLNTGFFNQGGIGKK</sequence>